<accession>A0A443JRJ6</accession>
<comment type="caution">
    <text evidence="2">The sequence shown here is derived from an EMBL/GenBank/DDBJ whole genome shotgun (WGS) entry which is preliminary data.</text>
</comment>
<reference evidence="2 3" key="2">
    <citation type="submission" date="2019-01" db="EMBL/GenBank/DDBJ databases">
        <authorList>
            <person name="Li Y."/>
        </authorList>
    </citation>
    <scope>NUCLEOTIDE SEQUENCE [LARGE SCALE GENOMIC DNA]</scope>
    <source>
        <strain evidence="2 3">SK2B-1</strain>
    </source>
</reference>
<dbReference type="CDD" id="cd02236">
    <property type="entry name" value="cupin_CV2614-like"/>
    <property type="match status" value="1"/>
</dbReference>
<dbReference type="Gene3D" id="2.60.120.10">
    <property type="entry name" value="Jelly Rolls"/>
    <property type="match status" value="1"/>
</dbReference>
<evidence type="ECO:0000313" key="3">
    <source>
        <dbReference type="Proteomes" id="UP000284476"/>
    </source>
</evidence>
<sequence length="124" mass="13344">MKLAATAANSCKSEELLKSSTSWNGTPYDRYPPGRPQLSVIRFTIPPHTSLSWHTHPMPNAAFVISGEFTLEEKGTGKSRLVKAGEAFAESVDDIHRGYTGDTPAEIICTYAGVEGLPLSIPAP</sequence>
<dbReference type="Pfam" id="PF07883">
    <property type="entry name" value="Cupin_2"/>
    <property type="match status" value="1"/>
</dbReference>
<dbReference type="InterPro" id="IPR014710">
    <property type="entry name" value="RmlC-like_jellyroll"/>
</dbReference>
<dbReference type="AlphaFoldDB" id="A0A443JRJ6"/>
<dbReference type="EMBL" id="SAUZ01000004">
    <property type="protein sequence ID" value="RWR23135.1"/>
    <property type="molecule type" value="Genomic_DNA"/>
</dbReference>
<evidence type="ECO:0000259" key="1">
    <source>
        <dbReference type="Pfam" id="PF07883"/>
    </source>
</evidence>
<evidence type="ECO:0000313" key="2">
    <source>
        <dbReference type="EMBL" id="RWR23135.1"/>
    </source>
</evidence>
<protein>
    <submittedName>
        <fullName evidence="2">Cupin domain-containing protein</fullName>
    </submittedName>
</protein>
<name>A0A443JRJ6_9RHOB</name>
<dbReference type="InterPro" id="IPR013096">
    <property type="entry name" value="Cupin_2"/>
</dbReference>
<dbReference type="SUPFAM" id="SSF51182">
    <property type="entry name" value="RmlC-like cupins"/>
    <property type="match status" value="1"/>
</dbReference>
<organism evidence="2 3">
    <name type="scientific">Paenirhodobacter populi</name>
    <dbReference type="NCBI Taxonomy" id="2306993"/>
    <lineage>
        <taxon>Bacteria</taxon>
        <taxon>Pseudomonadati</taxon>
        <taxon>Pseudomonadota</taxon>
        <taxon>Alphaproteobacteria</taxon>
        <taxon>Rhodobacterales</taxon>
        <taxon>Rhodobacter group</taxon>
        <taxon>Paenirhodobacter</taxon>
    </lineage>
</organism>
<proteinExistence type="predicted"/>
<feature type="domain" description="Cupin type-2" evidence="1">
    <location>
        <begin position="42"/>
        <end position="111"/>
    </location>
</feature>
<gene>
    <name evidence="2" type="ORF">D2T30_05140</name>
</gene>
<reference evidence="2 3" key="1">
    <citation type="submission" date="2019-01" db="EMBL/GenBank/DDBJ databases">
        <title>Sinorhodobacter populi sp. nov. isolated from the symptomatic bark tissue of Populus euramericana canker.</title>
        <authorList>
            <person name="Xu G."/>
        </authorList>
    </citation>
    <scope>NUCLEOTIDE SEQUENCE [LARGE SCALE GENOMIC DNA]</scope>
    <source>
        <strain evidence="2 3">SK2B-1</strain>
    </source>
</reference>
<dbReference type="Proteomes" id="UP000284476">
    <property type="component" value="Unassembled WGS sequence"/>
</dbReference>
<dbReference type="InterPro" id="IPR011051">
    <property type="entry name" value="RmlC_Cupin_sf"/>
</dbReference>